<keyword evidence="1" id="KW-0732">Signal</keyword>
<feature type="chain" id="PRO_5037380624" description="DUF885 domain-containing protein" evidence="1">
    <location>
        <begin position="25"/>
        <end position="560"/>
    </location>
</feature>
<evidence type="ECO:0000313" key="2">
    <source>
        <dbReference type="EMBL" id="GGE10285.1"/>
    </source>
</evidence>
<evidence type="ECO:0008006" key="4">
    <source>
        <dbReference type="Google" id="ProtNLM"/>
    </source>
</evidence>
<reference evidence="2" key="2">
    <citation type="submission" date="2020-09" db="EMBL/GenBank/DDBJ databases">
        <authorList>
            <person name="Sun Q."/>
            <person name="Zhou Y."/>
        </authorList>
    </citation>
    <scope>NUCLEOTIDE SEQUENCE</scope>
    <source>
        <strain evidence="2">CGMCC 1.15519</strain>
    </source>
</reference>
<feature type="signal peptide" evidence="1">
    <location>
        <begin position="1"/>
        <end position="24"/>
    </location>
</feature>
<evidence type="ECO:0000256" key="1">
    <source>
        <dbReference type="SAM" id="SignalP"/>
    </source>
</evidence>
<evidence type="ECO:0000313" key="3">
    <source>
        <dbReference type="Proteomes" id="UP000635071"/>
    </source>
</evidence>
<keyword evidence="3" id="KW-1185">Reference proteome</keyword>
<gene>
    <name evidence="2" type="ORF">GCM10011529_15820</name>
</gene>
<dbReference type="InterPro" id="IPR010281">
    <property type="entry name" value="DUF885"/>
</dbReference>
<organism evidence="2 3">
    <name type="scientific">Sandarakinorhabdus glacialis</name>
    <dbReference type="NCBI Taxonomy" id="1614636"/>
    <lineage>
        <taxon>Bacteria</taxon>
        <taxon>Pseudomonadati</taxon>
        <taxon>Pseudomonadota</taxon>
        <taxon>Alphaproteobacteria</taxon>
        <taxon>Sphingomonadales</taxon>
        <taxon>Sphingosinicellaceae</taxon>
        <taxon>Sandarakinorhabdus</taxon>
    </lineage>
</organism>
<dbReference type="EMBL" id="BMJM01000004">
    <property type="protein sequence ID" value="GGE10285.1"/>
    <property type="molecule type" value="Genomic_DNA"/>
</dbReference>
<reference evidence="2" key="1">
    <citation type="journal article" date="2014" name="Int. J. Syst. Evol. Microbiol.">
        <title>Complete genome sequence of Corynebacterium casei LMG S-19264T (=DSM 44701T), isolated from a smear-ripened cheese.</title>
        <authorList>
            <consortium name="US DOE Joint Genome Institute (JGI-PGF)"/>
            <person name="Walter F."/>
            <person name="Albersmeier A."/>
            <person name="Kalinowski J."/>
            <person name="Ruckert C."/>
        </authorList>
    </citation>
    <scope>NUCLEOTIDE SEQUENCE</scope>
    <source>
        <strain evidence="2">CGMCC 1.15519</strain>
    </source>
</reference>
<name>A0A916ZRB2_9SPHN</name>
<sequence>MARRVLGLVAVLLASAVPGLPVQAAPMAATAMPANYPVLVKLFADWRRTVLPPVADGKPDYSPAAMAKLGSDLKAFRARLAAIDRTGWAVTANNDYRLVEAELNGLDFDLRVLTPWARDPTFYANVFADWSDVPAHEGPYAHPNIDLYAFKYPLNAADEARLTTLIAAIPANLAAAKVNLAGSNARDLWTYGGRAFAEQSDTLEKLGAGTLVMRTLDGARPAPITGAGPKLVKAIADARAATDDFAAWVAAEAPKKTGAVGLGKEHYNWYVKNVELLPYDWDAQVALLRRELDRSIAALRLEEVRNRDLPPIVPLTDPAAYARLVKAKQARFSQFLADTGLIPDAPWSRKAIADQAIEYEAPEKRNFFTHVNAYDPLPLLSHFTHWIDLARMRAEPHASPIRRVSPLFTIYSNRSEGFATAFEEVAMQAGLYDDVPHGRELVWIMLANRAARGLASLYVQSNEMDLAQAGKFHAEWTPRGWSDAASPLVGFEQLLYARQPGYGPSYVTGKLELDRLLADVSHADEVAGRPFVMRDVMKRVMDAGIIPVALIGEEIIPAGK</sequence>
<accession>A0A916ZRB2</accession>
<dbReference type="Pfam" id="PF05960">
    <property type="entry name" value="DUF885"/>
    <property type="match status" value="1"/>
</dbReference>
<proteinExistence type="predicted"/>
<comment type="caution">
    <text evidence="2">The sequence shown here is derived from an EMBL/GenBank/DDBJ whole genome shotgun (WGS) entry which is preliminary data.</text>
</comment>
<dbReference type="AlphaFoldDB" id="A0A916ZRB2"/>
<protein>
    <recommendedName>
        <fullName evidence="4">DUF885 domain-containing protein</fullName>
    </recommendedName>
</protein>
<dbReference type="RefSeq" id="WP_188762384.1">
    <property type="nucleotide sequence ID" value="NZ_BMJM01000004.1"/>
</dbReference>
<dbReference type="Proteomes" id="UP000635071">
    <property type="component" value="Unassembled WGS sequence"/>
</dbReference>